<dbReference type="GO" id="GO:0009408">
    <property type="term" value="P:response to heat"/>
    <property type="evidence" value="ECO:0007669"/>
    <property type="project" value="TreeGrafter"/>
</dbReference>
<reference evidence="7 8" key="2">
    <citation type="submission" date="2019-01" db="EMBL/GenBank/DDBJ databases">
        <title>The decoding of complex shrimp genome reveals the adaptation for benthos swimmer, frequently molting mechanism and breeding impact on genome.</title>
        <authorList>
            <person name="Sun Y."/>
            <person name="Gao Y."/>
            <person name="Yu Y."/>
        </authorList>
    </citation>
    <scope>NUCLEOTIDE SEQUENCE [LARGE SCALE GENOMIC DNA]</scope>
    <source>
        <tissue evidence="7">Muscle</tissue>
    </source>
</reference>
<dbReference type="OrthoDB" id="10058145at2759"/>
<protein>
    <submittedName>
        <fullName evidence="7">Heat shock protein 21</fullName>
    </submittedName>
</protein>
<feature type="coiled-coil region" evidence="4">
    <location>
        <begin position="480"/>
        <end position="507"/>
    </location>
</feature>
<dbReference type="PROSITE" id="PS01031">
    <property type="entry name" value="SHSP"/>
    <property type="match status" value="1"/>
</dbReference>
<sequence>MAPVPHSYDLKVSAREASPCQCEEPSKRRWDVALPISRRGSFFQDSFFSDVHDEFDATVRRVLARWRDTDFSLRDCWDDNCRYSDILKRYRQLRSLNLKEEDQAVTVTSDTSGHKEDQSHQKTTVVPIKLEEAESSSASKTSDKNEASSVENTSEESNCSRKPICETIKKESINIPSRAKEVPTVNSVQPRSVEIDISKECINDDVCGVEKQGNVKTTERTNPDITDESNLVCKELDSTGLEISRQRFWDEFLPITRRGSFFQDSFFSDMHTKFDAAIRKVLNRWSSNELEWTDTWDDVFTTKISWSDTESFDPVTWKKTSPSLSRQTKQKCQRKEAVVPVQLESKEEEAVRAGHGGSPADVLVSPDEAEKKGSSADLLSPTSDDDDEEGYTFIVRRPGNSYGVSFGDDEDSHAWKRESSAGDSRSKCALKSSGLDCESRNLAIVRKGLFADDCCFENVRRNYSQAVRQVLEKANEWSCGSDALDKYRKLRQQKVSLENQAVGVSEDSESHQIVMDVLDFLGGDVTVRLVEGKELLVEGQAERQDGGRVSRVSFVRRFALPELVERDAVSCVLSSDGILTIVSEKKGDAPGQRDRRSAQ</sequence>
<dbReference type="PRINTS" id="PR00299">
    <property type="entry name" value="ACRYSTALLIN"/>
</dbReference>
<comment type="caution">
    <text evidence="7">The sequence shown here is derived from an EMBL/GenBank/DDBJ whole genome shotgun (WGS) entry which is preliminary data.</text>
</comment>
<accession>A0A423U032</accession>
<evidence type="ECO:0000256" key="5">
    <source>
        <dbReference type="SAM" id="MobiDB-lite"/>
    </source>
</evidence>
<dbReference type="InterPro" id="IPR008978">
    <property type="entry name" value="HSP20-like_chaperone"/>
</dbReference>
<dbReference type="GO" id="GO:0005737">
    <property type="term" value="C:cytoplasm"/>
    <property type="evidence" value="ECO:0007669"/>
    <property type="project" value="TreeGrafter"/>
</dbReference>
<dbReference type="InterPro" id="IPR002068">
    <property type="entry name" value="A-crystallin/Hsp20_dom"/>
</dbReference>
<evidence type="ECO:0000256" key="4">
    <source>
        <dbReference type="SAM" id="Coils"/>
    </source>
</evidence>
<dbReference type="GO" id="GO:0051082">
    <property type="term" value="F:unfolded protein binding"/>
    <property type="evidence" value="ECO:0007669"/>
    <property type="project" value="TreeGrafter"/>
</dbReference>
<evidence type="ECO:0000313" key="8">
    <source>
        <dbReference type="Proteomes" id="UP000283509"/>
    </source>
</evidence>
<dbReference type="EMBL" id="QCYY01000893">
    <property type="protein sequence ID" value="ROT82034.1"/>
    <property type="molecule type" value="Genomic_DNA"/>
</dbReference>
<keyword evidence="1 7" id="KW-0346">Stress response</keyword>
<evidence type="ECO:0000256" key="1">
    <source>
        <dbReference type="ARBA" id="ARBA00023016"/>
    </source>
</evidence>
<gene>
    <name evidence="7" type="ORF">C7M84_024795</name>
</gene>
<reference evidence="7 8" key="1">
    <citation type="submission" date="2018-04" db="EMBL/GenBank/DDBJ databases">
        <authorList>
            <person name="Zhang X."/>
            <person name="Yuan J."/>
            <person name="Li F."/>
            <person name="Xiang J."/>
        </authorList>
    </citation>
    <scope>NUCLEOTIDE SEQUENCE [LARGE SCALE GENOMIC DNA]</scope>
    <source>
        <tissue evidence="7">Muscle</tissue>
    </source>
</reference>
<evidence type="ECO:0000313" key="7">
    <source>
        <dbReference type="EMBL" id="ROT82034.1"/>
    </source>
</evidence>
<keyword evidence="8" id="KW-1185">Reference proteome</keyword>
<dbReference type="AlphaFoldDB" id="A0A423U032"/>
<comment type="similarity">
    <text evidence="2 3">Belongs to the small heat shock protein (HSP20) family.</text>
</comment>
<dbReference type="Pfam" id="PF00011">
    <property type="entry name" value="HSP20"/>
    <property type="match status" value="1"/>
</dbReference>
<dbReference type="InterPro" id="IPR001436">
    <property type="entry name" value="Alpha-crystallin/sHSP_animal"/>
</dbReference>
<feature type="region of interest" description="Disordered" evidence="5">
    <location>
        <begin position="103"/>
        <end position="156"/>
    </location>
</feature>
<evidence type="ECO:0000256" key="3">
    <source>
        <dbReference type="RuleBase" id="RU003616"/>
    </source>
</evidence>
<dbReference type="SUPFAM" id="SSF49764">
    <property type="entry name" value="HSP20-like chaperones"/>
    <property type="match status" value="1"/>
</dbReference>
<feature type="domain" description="SHSP" evidence="6">
    <location>
        <begin position="493"/>
        <end position="599"/>
    </location>
</feature>
<dbReference type="GO" id="GO:0042026">
    <property type="term" value="P:protein refolding"/>
    <property type="evidence" value="ECO:0007669"/>
    <property type="project" value="TreeGrafter"/>
</dbReference>
<proteinExistence type="inferred from homology"/>
<dbReference type="Gene3D" id="2.60.40.790">
    <property type="match status" value="1"/>
</dbReference>
<dbReference type="Proteomes" id="UP000283509">
    <property type="component" value="Unassembled WGS sequence"/>
</dbReference>
<keyword evidence="4" id="KW-0175">Coiled coil</keyword>
<feature type="compositionally biased region" description="Polar residues" evidence="5">
    <location>
        <begin position="147"/>
        <end position="156"/>
    </location>
</feature>
<feature type="region of interest" description="Disordered" evidence="5">
    <location>
        <begin position="343"/>
        <end position="390"/>
    </location>
</feature>
<dbReference type="GO" id="GO:0005634">
    <property type="term" value="C:nucleus"/>
    <property type="evidence" value="ECO:0007669"/>
    <property type="project" value="TreeGrafter"/>
</dbReference>
<dbReference type="CDD" id="cd06526">
    <property type="entry name" value="metazoan_ACD"/>
    <property type="match status" value="1"/>
</dbReference>
<dbReference type="PANTHER" id="PTHR45640">
    <property type="entry name" value="HEAT SHOCK PROTEIN HSP-12.2-RELATED"/>
    <property type="match status" value="1"/>
</dbReference>
<dbReference type="PANTHER" id="PTHR45640:SF13">
    <property type="entry name" value="HEAT SHOCK PROTEIN 22-RELATED"/>
    <property type="match status" value="1"/>
</dbReference>
<evidence type="ECO:0000259" key="6">
    <source>
        <dbReference type="PROSITE" id="PS01031"/>
    </source>
</evidence>
<evidence type="ECO:0000256" key="2">
    <source>
        <dbReference type="PROSITE-ProRule" id="PRU00285"/>
    </source>
</evidence>
<name>A0A423U032_PENVA</name>
<organism evidence="7 8">
    <name type="scientific">Penaeus vannamei</name>
    <name type="common">Whiteleg shrimp</name>
    <name type="synonym">Litopenaeus vannamei</name>
    <dbReference type="NCBI Taxonomy" id="6689"/>
    <lineage>
        <taxon>Eukaryota</taxon>
        <taxon>Metazoa</taxon>
        <taxon>Ecdysozoa</taxon>
        <taxon>Arthropoda</taxon>
        <taxon>Crustacea</taxon>
        <taxon>Multicrustacea</taxon>
        <taxon>Malacostraca</taxon>
        <taxon>Eumalacostraca</taxon>
        <taxon>Eucarida</taxon>
        <taxon>Decapoda</taxon>
        <taxon>Dendrobranchiata</taxon>
        <taxon>Penaeoidea</taxon>
        <taxon>Penaeidae</taxon>
        <taxon>Penaeus</taxon>
    </lineage>
</organism>